<protein>
    <submittedName>
        <fullName evidence="3">NAD-dependent epimerase</fullName>
    </submittedName>
</protein>
<keyword evidence="1" id="KW-0520">NAD</keyword>
<dbReference type="InterPro" id="IPR036291">
    <property type="entry name" value="NAD(P)-bd_dom_sf"/>
</dbReference>
<reference evidence="3 4" key="1">
    <citation type="submission" date="2021-02" db="EMBL/GenBank/DDBJ databases">
        <title>FDA dAtabase for Regulatory Grade micrObial Sequences (FDA-ARGOS): Supporting development and validation of Infectious Disease Dx tests.</title>
        <authorList>
            <person name="Carlson P."/>
            <person name="Fischbach M."/>
            <person name="Hastie J."/>
            <person name="Bilen M."/>
            <person name="Cheng A."/>
            <person name="Tallon L."/>
            <person name="Sadzewicz L."/>
            <person name="Zhao X."/>
            <person name="Boylan J."/>
            <person name="Ott S."/>
            <person name="Bowen H."/>
            <person name="Vavikolanu K."/>
            <person name="Mehta A."/>
            <person name="Aluvathingal J."/>
            <person name="Nadendla S."/>
            <person name="Yan Y."/>
            <person name="Sichtig H."/>
        </authorList>
    </citation>
    <scope>NUCLEOTIDE SEQUENCE [LARGE SCALE GENOMIC DNA]</scope>
    <source>
        <strain evidence="3 4">FDAARGOS_1229</strain>
    </source>
</reference>
<evidence type="ECO:0000259" key="2">
    <source>
        <dbReference type="Pfam" id="PF01370"/>
    </source>
</evidence>
<dbReference type="SUPFAM" id="SSF51735">
    <property type="entry name" value="NAD(P)-binding Rossmann-fold domains"/>
    <property type="match status" value="1"/>
</dbReference>
<dbReference type="RefSeq" id="WP_027201879.1">
    <property type="nucleotide sequence ID" value="NZ_CAMXLP010000034.1"/>
</dbReference>
<dbReference type="CDD" id="cd05253">
    <property type="entry name" value="UDP_GE_SDE_e"/>
    <property type="match status" value="1"/>
</dbReference>
<evidence type="ECO:0000313" key="4">
    <source>
        <dbReference type="Proteomes" id="UP000654720"/>
    </source>
</evidence>
<feature type="domain" description="NAD-dependent epimerase/dehydratase" evidence="2">
    <location>
        <begin position="3"/>
        <end position="258"/>
    </location>
</feature>
<dbReference type="Pfam" id="PF01370">
    <property type="entry name" value="Epimerase"/>
    <property type="match status" value="1"/>
</dbReference>
<dbReference type="PANTHER" id="PTHR43574">
    <property type="entry name" value="EPIMERASE-RELATED"/>
    <property type="match status" value="1"/>
</dbReference>
<proteinExistence type="predicted"/>
<dbReference type="GeneID" id="93096067"/>
<dbReference type="PRINTS" id="PR01713">
    <property type="entry name" value="NUCEPIMERASE"/>
</dbReference>
<dbReference type="Proteomes" id="UP000654720">
    <property type="component" value="Chromosome"/>
</dbReference>
<organism evidence="3 4">
    <name type="scientific">Butyricimonas virosa</name>
    <dbReference type="NCBI Taxonomy" id="544645"/>
    <lineage>
        <taxon>Bacteria</taxon>
        <taxon>Pseudomonadati</taxon>
        <taxon>Bacteroidota</taxon>
        <taxon>Bacteroidia</taxon>
        <taxon>Bacteroidales</taxon>
        <taxon>Odoribacteraceae</taxon>
        <taxon>Butyricimonas</taxon>
    </lineage>
</organism>
<sequence>MKILVTGAAGFIGFHVVRCLLERGDDVVGLDNINDYYDVNLKYARLAETGINKESIEYGKLVRGKRYPLYRFIKLNLEDREELPKLFERERFERVVNLAAQAGVRYSIENPWIYVDSNITGFVNILECCRYLGVRHLVYASSSSVYGLNANVPFKEDSGIAHPVSLYAATKKSNELMAHVYSHLYGLPTTGLRFFTVYGPWGRPDMSPHLFTRAIMEGQTMKVFNHGDMLRDFTYVDDIVEGVIRVVDRVAVPDEDWNAEIPNPATSSAAYRVYNIGNSTPIKLMDFIRSLEEACGKEAVKEYLPMQPGDVYQTNADTTRLYQEMDYKPRTPLKEGVEKFVRWYKKYYK</sequence>
<dbReference type="Gene3D" id="3.40.50.720">
    <property type="entry name" value="NAD(P)-binding Rossmann-like Domain"/>
    <property type="match status" value="1"/>
</dbReference>
<evidence type="ECO:0000256" key="1">
    <source>
        <dbReference type="ARBA" id="ARBA00023027"/>
    </source>
</evidence>
<name>A0ABX7H7N8_9BACT</name>
<accession>A0ABX7H7N8</accession>
<gene>
    <name evidence="3" type="ORF">I6J59_05460</name>
</gene>
<evidence type="ECO:0000313" key="3">
    <source>
        <dbReference type="EMBL" id="QRO51065.1"/>
    </source>
</evidence>
<keyword evidence="4" id="KW-1185">Reference proteome</keyword>
<dbReference type="InterPro" id="IPR001509">
    <property type="entry name" value="Epimerase_deHydtase"/>
</dbReference>
<dbReference type="EMBL" id="CP069450">
    <property type="protein sequence ID" value="QRO51065.1"/>
    <property type="molecule type" value="Genomic_DNA"/>
</dbReference>